<evidence type="ECO:0000313" key="8">
    <source>
        <dbReference type="EMBL" id="MCK9813892.1"/>
    </source>
</evidence>
<dbReference type="SUPFAM" id="SSF46894">
    <property type="entry name" value="C-terminal effector domain of the bipartite response regulators"/>
    <property type="match status" value="1"/>
</dbReference>
<dbReference type="PROSITE" id="PS50043">
    <property type="entry name" value="HTH_LUXR_2"/>
    <property type="match status" value="1"/>
</dbReference>
<protein>
    <submittedName>
        <fullName evidence="8">Response regulator transcription factor</fullName>
    </submittedName>
</protein>
<feature type="domain" description="HTH luxR-type" evidence="6">
    <location>
        <begin position="141"/>
        <end position="206"/>
    </location>
</feature>
<keyword evidence="1 5" id="KW-0597">Phosphoprotein</keyword>
<dbReference type="CDD" id="cd06170">
    <property type="entry name" value="LuxR_C_like"/>
    <property type="match status" value="1"/>
</dbReference>
<dbReference type="InterPro" id="IPR039420">
    <property type="entry name" value="WalR-like"/>
</dbReference>
<evidence type="ECO:0000259" key="7">
    <source>
        <dbReference type="PROSITE" id="PS50110"/>
    </source>
</evidence>
<dbReference type="PROSITE" id="PS50110">
    <property type="entry name" value="RESPONSE_REGULATORY"/>
    <property type="match status" value="1"/>
</dbReference>
<keyword evidence="2" id="KW-0805">Transcription regulation</keyword>
<comment type="caution">
    <text evidence="8">The sequence shown here is derived from an EMBL/GenBank/DDBJ whole genome shotgun (WGS) entry which is preliminary data.</text>
</comment>
<evidence type="ECO:0000256" key="2">
    <source>
        <dbReference type="ARBA" id="ARBA00023015"/>
    </source>
</evidence>
<dbReference type="CDD" id="cd17535">
    <property type="entry name" value="REC_NarL-like"/>
    <property type="match status" value="1"/>
</dbReference>
<gene>
    <name evidence="8" type="ORF">M1B35_07005</name>
</gene>
<accession>A0ABT0JDF6</accession>
<feature type="domain" description="Response regulatory" evidence="7">
    <location>
        <begin position="3"/>
        <end position="118"/>
    </location>
</feature>
<dbReference type="PRINTS" id="PR00038">
    <property type="entry name" value="HTHLUXR"/>
</dbReference>
<dbReference type="SUPFAM" id="SSF52172">
    <property type="entry name" value="CheY-like"/>
    <property type="match status" value="1"/>
</dbReference>
<proteinExistence type="predicted"/>
<dbReference type="Pfam" id="PF00072">
    <property type="entry name" value="Response_reg"/>
    <property type="match status" value="1"/>
</dbReference>
<keyword evidence="9" id="KW-1185">Reference proteome</keyword>
<organism evidence="8 9">
    <name type="scientific">Pseudomonas morbosilactucae</name>
    <dbReference type="NCBI Taxonomy" id="2938197"/>
    <lineage>
        <taxon>Bacteria</taxon>
        <taxon>Pseudomonadati</taxon>
        <taxon>Pseudomonadota</taxon>
        <taxon>Gammaproteobacteria</taxon>
        <taxon>Pseudomonadales</taxon>
        <taxon>Pseudomonadaceae</taxon>
        <taxon>Pseudomonas</taxon>
    </lineage>
</organism>
<feature type="modified residue" description="4-aspartylphosphate" evidence="5">
    <location>
        <position position="53"/>
    </location>
</feature>
<dbReference type="InterPro" id="IPR058245">
    <property type="entry name" value="NreC/VraR/RcsB-like_REC"/>
</dbReference>
<keyword evidence="4" id="KW-0804">Transcription</keyword>
<dbReference type="InterPro" id="IPR011006">
    <property type="entry name" value="CheY-like_superfamily"/>
</dbReference>
<dbReference type="SMART" id="SM00421">
    <property type="entry name" value="HTH_LUXR"/>
    <property type="match status" value="1"/>
</dbReference>
<dbReference type="PANTHER" id="PTHR43214:SF41">
    <property type="entry name" value="NITRATE_NITRITE RESPONSE REGULATOR PROTEIN NARP"/>
    <property type="match status" value="1"/>
</dbReference>
<evidence type="ECO:0000256" key="1">
    <source>
        <dbReference type="ARBA" id="ARBA00022553"/>
    </source>
</evidence>
<dbReference type="InterPro" id="IPR016032">
    <property type="entry name" value="Sig_transdc_resp-reg_C-effctor"/>
</dbReference>
<dbReference type="Gene3D" id="3.40.50.2300">
    <property type="match status" value="1"/>
</dbReference>
<dbReference type="PANTHER" id="PTHR43214">
    <property type="entry name" value="TWO-COMPONENT RESPONSE REGULATOR"/>
    <property type="match status" value="1"/>
</dbReference>
<keyword evidence="3" id="KW-0238">DNA-binding</keyword>
<sequence length="208" mass="22861">MRSVFIIDDHPFVRLSIRILLEHEGYKIVGETDNGIDALQIVRECLPDLIILDIGIPKVDGLELLDRLNSLSPAPRTLVLTAQSAALFAGRCMQAGASGYVSKEQDLGELVGAIKAVSSGYNYFPSQALSPLRSEDGSNLELLLFRSLNNRELIALQLFAQGCSNKDIASSLFLSNKTISTYKKKIMQKLNISTMSEMIDMAKRNALV</sequence>
<dbReference type="EMBL" id="JALQCX010000011">
    <property type="protein sequence ID" value="MCK9813892.1"/>
    <property type="molecule type" value="Genomic_DNA"/>
</dbReference>
<dbReference type="InterPro" id="IPR000792">
    <property type="entry name" value="Tscrpt_reg_LuxR_C"/>
</dbReference>
<evidence type="ECO:0000256" key="3">
    <source>
        <dbReference type="ARBA" id="ARBA00023125"/>
    </source>
</evidence>
<evidence type="ECO:0000256" key="5">
    <source>
        <dbReference type="PROSITE-ProRule" id="PRU00169"/>
    </source>
</evidence>
<dbReference type="SMART" id="SM00448">
    <property type="entry name" value="REC"/>
    <property type="match status" value="1"/>
</dbReference>
<name>A0ABT0JDF6_9PSED</name>
<dbReference type="Proteomes" id="UP001155163">
    <property type="component" value="Unassembled WGS sequence"/>
</dbReference>
<evidence type="ECO:0000256" key="4">
    <source>
        <dbReference type="ARBA" id="ARBA00023163"/>
    </source>
</evidence>
<reference evidence="8 9" key="2">
    <citation type="journal article" date="2023" name="Plant Pathol.">
        <title>Dismantling and reorganizing Pseudomonas marginalis sensu#lato.</title>
        <authorList>
            <person name="Sawada H."/>
            <person name="Fujikawa T."/>
            <person name="Satou M."/>
        </authorList>
    </citation>
    <scope>NUCLEOTIDE SEQUENCE [LARGE SCALE GENOMIC DNA]</scope>
    <source>
        <strain evidence="8 9">MAFF 302046</strain>
    </source>
</reference>
<dbReference type="InterPro" id="IPR001789">
    <property type="entry name" value="Sig_transdc_resp-reg_receiver"/>
</dbReference>
<dbReference type="Pfam" id="PF00196">
    <property type="entry name" value="GerE"/>
    <property type="match status" value="1"/>
</dbReference>
<reference evidence="8 9" key="1">
    <citation type="journal article" date="2022" name="Int. J. Syst. Evol. Microbiol.">
        <title>Pseudomonas aegrilactucae sp. nov. and Pseudomonas morbosilactucae sp. nov., pathogens causing bacterial rot of lettuce in Japan.</title>
        <authorList>
            <person name="Sawada H."/>
            <person name="Fujikawa T."/>
            <person name="Satou M."/>
        </authorList>
    </citation>
    <scope>NUCLEOTIDE SEQUENCE [LARGE SCALE GENOMIC DNA]</scope>
    <source>
        <strain evidence="8 9">MAFF 302046</strain>
    </source>
</reference>
<dbReference type="RefSeq" id="WP_268261583.1">
    <property type="nucleotide sequence ID" value="NZ_JALQCX010000011.1"/>
</dbReference>
<evidence type="ECO:0000313" key="9">
    <source>
        <dbReference type="Proteomes" id="UP001155163"/>
    </source>
</evidence>
<evidence type="ECO:0000259" key="6">
    <source>
        <dbReference type="PROSITE" id="PS50043"/>
    </source>
</evidence>